<dbReference type="GO" id="GO:1990904">
    <property type="term" value="C:ribonucleoprotein complex"/>
    <property type="evidence" value="ECO:0007669"/>
    <property type="project" value="InterPro"/>
</dbReference>
<reference evidence="6" key="1">
    <citation type="submission" date="2023-10" db="EMBL/GenBank/DDBJ databases">
        <title>Genome assembly of Pristionchus species.</title>
        <authorList>
            <person name="Yoshida K."/>
            <person name="Sommer R.J."/>
        </authorList>
    </citation>
    <scope>NUCLEOTIDE SEQUENCE</scope>
    <source>
        <strain evidence="6">RS5133</strain>
    </source>
</reference>
<evidence type="ECO:0000256" key="2">
    <source>
        <dbReference type="ARBA" id="ARBA00022737"/>
    </source>
</evidence>
<keyword evidence="2" id="KW-0677">Repeat</keyword>
<keyword evidence="7" id="KW-1185">Reference proteome</keyword>
<dbReference type="PROSITE" id="PS50102">
    <property type="entry name" value="RRM"/>
    <property type="match status" value="3"/>
</dbReference>
<dbReference type="GO" id="GO:0008266">
    <property type="term" value="F:poly(U) RNA binding"/>
    <property type="evidence" value="ECO:0007669"/>
    <property type="project" value="UniProtKB-ARBA"/>
</dbReference>
<name>A0AAV5V4X3_9BILA</name>
<feature type="domain" description="RRM" evidence="5">
    <location>
        <begin position="108"/>
        <end position="188"/>
    </location>
</feature>
<dbReference type="FunFam" id="3.30.70.330:FF:000480">
    <property type="entry name" value="Fne, isoform A"/>
    <property type="match status" value="1"/>
</dbReference>
<dbReference type="InterPro" id="IPR012677">
    <property type="entry name" value="Nucleotide-bd_a/b_plait_sf"/>
</dbReference>
<proteinExistence type="inferred from homology"/>
<dbReference type="Proteomes" id="UP001432322">
    <property type="component" value="Unassembled WGS sequence"/>
</dbReference>
<dbReference type="SMART" id="SM00360">
    <property type="entry name" value="RRM"/>
    <property type="match status" value="3"/>
</dbReference>
<feature type="domain" description="RRM" evidence="5">
    <location>
        <begin position="22"/>
        <end position="100"/>
    </location>
</feature>
<dbReference type="AlphaFoldDB" id="A0AAV5V4X3"/>
<protein>
    <recommendedName>
        <fullName evidence="5">RRM domain-containing protein</fullName>
    </recommendedName>
</protein>
<evidence type="ECO:0000256" key="4">
    <source>
        <dbReference type="PROSITE-ProRule" id="PRU00176"/>
    </source>
</evidence>
<evidence type="ECO:0000256" key="3">
    <source>
        <dbReference type="ARBA" id="ARBA00022884"/>
    </source>
</evidence>
<dbReference type="PRINTS" id="PR00961">
    <property type="entry name" value="HUDSXLRNA"/>
</dbReference>
<dbReference type="SUPFAM" id="SSF54928">
    <property type="entry name" value="RNA-binding domain, RBD"/>
    <property type="match status" value="2"/>
</dbReference>
<dbReference type="NCBIfam" id="TIGR01661">
    <property type="entry name" value="ELAV_HUD_SF"/>
    <property type="match status" value="1"/>
</dbReference>
<dbReference type="GO" id="GO:0050686">
    <property type="term" value="P:negative regulation of mRNA processing"/>
    <property type="evidence" value="ECO:0007669"/>
    <property type="project" value="UniProtKB-ARBA"/>
</dbReference>
<keyword evidence="3 4" id="KW-0694">RNA-binding</keyword>
<evidence type="ECO:0000313" key="6">
    <source>
        <dbReference type="EMBL" id="GMT13604.1"/>
    </source>
</evidence>
<dbReference type="InterPro" id="IPR006548">
    <property type="entry name" value="ELAD_HU_SF"/>
</dbReference>
<dbReference type="Pfam" id="PF00076">
    <property type="entry name" value="RRM_1"/>
    <property type="match status" value="3"/>
</dbReference>
<sequence>MGSQFRARVSTSPKLELGESRTNLIINYLPQTMNQEEVRALFSSIGEIESCKLVRDKMSGQSLGYGFVNYVKDDDAMRAVASFNGLRLQNKTIKVSFARPSAEGIKGANLYVSGLPKSMTQRELEGLFRPHGQIITSRILSDNITGLSKGVGFVRFDKKEEAESAIEKLNGATPAGCTDQITVKFANNPANNPTKNAIADSAALATAAQSLLAANPLAAALAAPRVALPVATACGPIRTTASSRGALRYNPLAVAAAGMPLTTTSAASMPDLLQQAALLQMSGLSGAGLTSLLSSSMLGTPVFASPATTNCALSSAGYSLLIQGLGPETDESVLWALFSPFGSVLAMKVVRDHSTAKCKGYALITMSTYEECLTAAAGLNKSQLAGRALQVREVDRATALAIIAQDTQAQMGLLPSVGWAYEHGTA</sequence>
<organism evidence="6 7">
    <name type="scientific">Pristionchus fissidentatus</name>
    <dbReference type="NCBI Taxonomy" id="1538716"/>
    <lineage>
        <taxon>Eukaryota</taxon>
        <taxon>Metazoa</taxon>
        <taxon>Ecdysozoa</taxon>
        <taxon>Nematoda</taxon>
        <taxon>Chromadorea</taxon>
        <taxon>Rhabditida</taxon>
        <taxon>Rhabditina</taxon>
        <taxon>Diplogasteromorpha</taxon>
        <taxon>Diplogasteroidea</taxon>
        <taxon>Neodiplogasteridae</taxon>
        <taxon>Pristionchus</taxon>
    </lineage>
</organism>
<accession>A0AAV5V4X3</accession>
<dbReference type="InterPro" id="IPR002343">
    <property type="entry name" value="Hud_Sxl_RNA"/>
</dbReference>
<dbReference type="Gene3D" id="3.30.70.330">
    <property type="match status" value="3"/>
</dbReference>
<dbReference type="EMBL" id="BTSY01000002">
    <property type="protein sequence ID" value="GMT13604.1"/>
    <property type="molecule type" value="Genomic_DNA"/>
</dbReference>
<evidence type="ECO:0000259" key="5">
    <source>
        <dbReference type="PROSITE" id="PS50102"/>
    </source>
</evidence>
<feature type="domain" description="RRM" evidence="5">
    <location>
        <begin position="318"/>
        <end position="396"/>
    </location>
</feature>
<evidence type="ECO:0000313" key="7">
    <source>
        <dbReference type="Proteomes" id="UP001432322"/>
    </source>
</evidence>
<dbReference type="FunFam" id="3.30.70.330:FF:000205">
    <property type="entry name" value="Sex lethal, isoform B"/>
    <property type="match status" value="1"/>
</dbReference>
<dbReference type="GO" id="GO:0005634">
    <property type="term" value="C:nucleus"/>
    <property type="evidence" value="ECO:0007669"/>
    <property type="project" value="UniProtKB-ARBA"/>
</dbReference>
<dbReference type="InterPro" id="IPR034775">
    <property type="entry name" value="Elav_RRM1"/>
</dbReference>
<evidence type="ECO:0000256" key="1">
    <source>
        <dbReference type="ARBA" id="ARBA00006266"/>
    </source>
</evidence>
<dbReference type="CDD" id="cd12650">
    <property type="entry name" value="RRM1_Hu"/>
    <property type="match status" value="1"/>
</dbReference>
<comment type="similarity">
    <text evidence="1">Belongs to the RRM elav family.</text>
</comment>
<comment type="caution">
    <text evidence="6">The sequence shown here is derived from an EMBL/GenBank/DDBJ whole genome shotgun (WGS) entry which is preliminary data.</text>
</comment>
<dbReference type="InterPro" id="IPR035979">
    <property type="entry name" value="RBD_domain_sf"/>
</dbReference>
<dbReference type="CDD" id="cd12652">
    <property type="entry name" value="RRM2_Hu"/>
    <property type="match status" value="1"/>
</dbReference>
<dbReference type="PANTHER" id="PTHR10352">
    <property type="entry name" value="EUKARYOTIC TRANSLATION INITIATION FACTOR 3 SUBUNIT G"/>
    <property type="match status" value="1"/>
</dbReference>
<gene>
    <name evidence="6" type="ORF">PFISCL1PPCAC_4901</name>
</gene>
<dbReference type="InterPro" id="IPR000504">
    <property type="entry name" value="RRM_dom"/>
</dbReference>